<evidence type="ECO:0000256" key="3">
    <source>
        <dbReference type="ARBA" id="ARBA00023015"/>
    </source>
</evidence>
<evidence type="ECO:0000256" key="2">
    <source>
        <dbReference type="ARBA" id="ARBA00022491"/>
    </source>
</evidence>
<dbReference type="InterPro" id="IPR026052">
    <property type="entry name" value="DNA-bd_prot-inh"/>
</dbReference>
<dbReference type="GeneID" id="111088026"/>
<evidence type="ECO:0000313" key="7">
    <source>
        <dbReference type="Proteomes" id="UP000694941"/>
    </source>
</evidence>
<name>A0ABM1T9B9_LIMPO</name>
<dbReference type="InterPro" id="IPR011598">
    <property type="entry name" value="bHLH_dom"/>
</dbReference>
<dbReference type="InterPro" id="IPR036638">
    <property type="entry name" value="HLH_DNA-bd_sf"/>
</dbReference>
<comment type="subcellular location">
    <subcellularLocation>
        <location evidence="1">Nucleus</location>
    </subcellularLocation>
</comment>
<dbReference type="Pfam" id="PF00010">
    <property type="entry name" value="HLH"/>
    <property type="match status" value="1"/>
</dbReference>
<evidence type="ECO:0000313" key="8">
    <source>
        <dbReference type="RefSeq" id="XP_022252475.1"/>
    </source>
</evidence>
<keyword evidence="7" id="KW-1185">Reference proteome</keyword>
<dbReference type="CDD" id="cd19684">
    <property type="entry name" value="bHLH_dnHLH_ID"/>
    <property type="match status" value="1"/>
</dbReference>
<evidence type="ECO:0000259" key="6">
    <source>
        <dbReference type="PROSITE" id="PS50888"/>
    </source>
</evidence>
<dbReference type="RefSeq" id="XP_022252475.1">
    <property type="nucleotide sequence ID" value="XM_022396767.1"/>
</dbReference>
<dbReference type="Proteomes" id="UP000694941">
    <property type="component" value="Unplaced"/>
</dbReference>
<evidence type="ECO:0000256" key="5">
    <source>
        <dbReference type="ARBA" id="ARBA00023242"/>
    </source>
</evidence>
<dbReference type="PANTHER" id="PTHR11723">
    <property type="entry name" value="DNA-BINDING PROTEIN INHIBITOR"/>
    <property type="match status" value="1"/>
</dbReference>
<dbReference type="Gene3D" id="4.10.280.10">
    <property type="entry name" value="Helix-loop-helix DNA-binding domain"/>
    <property type="match status" value="1"/>
</dbReference>
<evidence type="ECO:0000256" key="1">
    <source>
        <dbReference type="ARBA" id="ARBA00004123"/>
    </source>
</evidence>
<dbReference type="PANTHER" id="PTHR11723:SF17">
    <property type="entry name" value="PROTEIN EXTRA-MACROCHAETAE"/>
    <property type="match status" value="1"/>
</dbReference>
<keyword evidence="3" id="KW-0805">Transcription regulation</keyword>
<keyword evidence="4" id="KW-0804">Transcription</keyword>
<feature type="domain" description="BHLH" evidence="6">
    <location>
        <begin position="8"/>
        <end position="60"/>
    </location>
</feature>
<evidence type="ECO:0000256" key="4">
    <source>
        <dbReference type="ARBA" id="ARBA00023163"/>
    </source>
</evidence>
<proteinExistence type="predicted"/>
<sequence length="126" mass="14344">MTKATLEVPTIDRHDFKNKSIDEMSHLLYKLIELVPNMPKNRRLSKLEIIQYVIDYILDLQLALEAHPTFRAARPCSTPERQPLVALSPSSNARVNLPAVHEETHNEKISSYLRDLEVGLAKPVSC</sequence>
<dbReference type="SUPFAM" id="SSF47459">
    <property type="entry name" value="HLH, helix-loop-helix DNA-binding domain"/>
    <property type="match status" value="1"/>
</dbReference>
<gene>
    <name evidence="8" type="primary">LOC111088026</name>
</gene>
<dbReference type="PROSITE" id="PS50888">
    <property type="entry name" value="BHLH"/>
    <property type="match status" value="1"/>
</dbReference>
<organism evidence="7 8">
    <name type="scientific">Limulus polyphemus</name>
    <name type="common">Atlantic horseshoe crab</name>
    <dbReference type="NCBI Taxonomy" id="6850"/>
    <lineage>
        <taxon>Eukaryota</taxon>
        <taxon>Metazoa</taxon>
        <taxon>Ecdysozoa</taxon>
        <taxon>Arthropoda</taxon>
        <taxon>Chelicerata</taxon>
        <taxon>Merostomata</taxon>
        <taxon>Xiphosura</taxon>
        <taxon>Limulidae</taxon>
        <taxon>Limulus</taxon>
    </lineage>
</organism>
<protein>
    <submittedName>
        <fullName evidence="8">DNA-binding protein inhibitor ID-2-like</fullName>
    </submittedName>
</protein>
<reference evidence="8" key="1">
    <citation type="submission" date="2025-08" db="UniProtKB">
        <authorList>
            <consortium name="RefSeq"/>
        </authorList>
    </citation>
    <scope>IDENTIFICATION</scope>
    <source>
        <tissue evidence="8">Muscle</tissue>
    </source>
</reference>
<keyword evidence="5" id="KW-0539">Nucleus</keyword>
<accession>A0ABM1T9B9</accession>
<keyword evidence="2" id="KW-0678">Repressor</keyword>